<dbReference type="InterPro" id="IPR013149">
    <property type="entry name" value="ADH-like_C"/>
</dbReference>
<dbReference type="InterPro" id="IPR011032">
    <property type="entry name" value="GroES-like_sf"/>
</dbReference>
<evidence type="ECO:0000256" key="3">
    <source>
        <dbReference type="ARBA" id="ARBA00011881"/>
    </source>
</evidence>
<evidence type="ECO:0000313" key="11">
    <source>
        <dbReference type="Proteomes" id="UP000553193"/>
    </source>
</evidence>
<keyword evidence="8" id="KW-0862">Zinc</keyword>
<dbReference type="GO" id="GO:0016491">
    <property type="term" value="F:oxidoreductase activity"/>
    <property type="evidence" value="ECO:0007669"/>
    <property type="project" value="UniProtKB-KW"/>
</dbReference>
<comment type="subcellular location">
    <subcellularLocation>
        <location evidence="1">Cytoplasm</location>
    </subcellularLocation>
</comment>
<dbReference type="Pfam" id="PF08240">
    <property type="entry name" value="ADH_N"/>
    <property type="match status" value="1"/>
</dbReference>
<keyword evidence="8" id="KW-0479">Metal-binding</keyword>
<dbReference type="SUPFAM" id="SSF51735">
    <property type="entry name" value="NAD(P)-binding Rossmann-fold domains"/>
    <property type="match status" value="1"/>
</dbReference>
<evidence type="ECO:0000256" key="6">
    <source>
        <dbReference type="ARBA" id="ARBA00022884"/>
    </source>
</evidence>
<keyword evidence="6" id="KW-0694">RNA-binding</keyword>
<dbReference type="InterPro" id="IPR013154">
    <property type="entry name" value="ADH-like_N"/>
</dbReference>
<dbReference type="Pfam" id="PF00107">
    <property type="entry name" value="ADH_zinc_N"/>
    <property type="match status" value="1"/>
</dbReference>
<gene>
    <name evidence="10" type="ORF">GGQ83_000633</name>
</gene>
<dbReference type="InterPro" id="IPR051603">
    <property type="entry name" value="Zinc-ADH_QOR/CCCR"/>
</dbReference>
<name>A0A840A7X2_9PROT</name>
<dbReference type="GO" id="GO:0005737">
    <property type="term" value="C:cytoplasm"/>
    <property type="evidence" value="ECO:0007669"/>
    <property type="project" value="UniProtKB-SubCell"/>
</dbReference>
<evidence type="ECO:0000259" key="9">
    <source>
        <dbReference type="SMART" id="SM00829"/>
    </source>
</evidence>
<keyword evidence="11" id="KW-1185">Reference proteome</keyword>
<sequence length="337" mass="35776">MKAIAYTHCLPVTDANSLQEMDLPDPAAPTGRDVLVEVHAVSVNPVDAKQRAKSDPKGTPRILGFDGAGVVRAVGPDAVLFQPGDQVFWAGAINRPGSNAELQLVDERVVGRMPSSLTFAEAAAMPLTTLTAWEGLFDRLRIARDPAPTGEAVLIVGGAGGVGSIAIQLARKLSGMTVITTASRPETRDWCMDLGAHHVIDHREDMAAQVKALKLRVSRIFSTTNTAANWPVLCALLAPQGMICAIDEGSALDMSLLRAKSAGFHWEGMFARSLFQTPDMEAQHRLLTEAAALLDAGTLRTTLTRHLGPITAENLRAGHALVEGGTMIGKAVAEGWV</sequence>
<dbReference type="SMART" id="SM00829">
    <property type="entry name" value="PKS_ER"/>
    <property type="match status" value="1"/>
</dbReference>
<proteinExistence type="inferred from homology"/>
<keyword evidence="4" id="KW-0963">Cytoplasm</keyword>
<feature type="domain" description="Enoyl reductase (ER)" evidence="9">
    <location>
        <begin position="16"/>
        <end position="333"/>
    </location>
</feature>
<dbReference type="InterPro" id="IPR020843">
    <property type="entry name" value="ER"/>
</dbReference>
<comment type="subunit">
    <text evidence="3">Homotetramer.</text>
</comment>
<dbReference type="GO" id="GO:0008270">
    <property type="term" value="F:zinc ion binding"/>
    <property type="evidence" value="ECO:0007669"/>
    <property type="project" value="InterPro"/>
</dbReference>
<dbReference type="GO" id="GO:0003723">
    <property type="term" value="F:RNA binding"/>
    <property type="evidence" value="ECO:0007669"/>
    <property type="project" value="UniProtKB-KW"/>
</dbReference>
<protein>
    <recommendedName>
        <fullName evidence="8">Zinc-type alcohol dehydrogenase-like protein</fullName>
    </recommendedName>
</protein>
<dbReference type="PANTHER" id="PTHR44154">
    <property type="entry name" value="QUINONE OXIDOREDUCTASE"/>
    <property type="match status" value="1"/>
</dbReference>
<evidence type="ECO:0000256" key="1">
    <source>
        <dbReference type="ARBA" id="ARBA00004496"/>
    </source>
</evidence>
<evidence type="ECO:0000256" key="8">
    <source>
        <dbReference type="RuleBase" id="RU364000"/>
    </source>
</evidence>
<evidence type="ECO:0000256" key="2">
    <source>
        <dbReference type="ARBA" id="ARBA00010371"/>
    </source>
</evidence>
<dbReference type="AlphaFoldDB" id="A0A840A7X2"/>
<dbReference type="NCBIfam" id="TIGR02817">
    <property type="entry name" value="adh_fam_1"/>
    <property type="match status" value="1"/>
</dbReference>
<dbReference type="InterPro" id="IPR036291">
    <property type="entry name" value="NAD(P)-bd_dom_sf"/>
</dbReference>
<evidence type="ECO:0000313" key="10">
    <source>
        <dbReference type="EMBL" id="MBB3897207.1"/>
    </source>
</evidence>
<dbReference type="RefSeq" id="WP_184382138.1">
    <property type="nucleotide sequence ID" value="NZ_JACIDJ010000001.1"/>
</dbReference>
<reference evidence="10 11" key="1">
    <citation type="submission" date="2020-08" db="EMBL/GenBank/DDBJ databases">
        <title>Genomic Encyclopedia of Type Strains, Phase IV (KMG-IV): sequencing the most valuable type-strain genomes for metagenomic binning, comparative biology and taxonomic classification.</title>
        <authorList>
            <person name="Goeker M."/>
        </authorList>
    </citation>
    <scope>NUCLEOTIDE SEQUENCE [LARGE SCALE GENOMIC DNA]</scope>
    <source>
        <strain evidence="10 11">DSM 19979</strain>
    </source>
</reference>
<accession>A0A840A7X2</accession>
<dbReference type="Gene3D" id="3.40.50.720">
    <property type="entry name" value="NAD(P)-binding Rossmann-like Domain"/>
    <property type="match status" value="1"/>
</dbReference>
<evidence type="ECO:0000256" key="7">
    <source>
        <dbReference type="ARBA" id="ARBA00022990"/>
    </source>
</evidence>
<evidence type="ECO:0000256" key="4">
    <source>
        <dbReference type="ARBA" id="ARBA00022490"/>
    </source>
</evidence>
<evidence type="ECO:0000256" key="5">
    <source>
        <dbReference type="ARBA" id="ARBA00022857"/>
    </source>
</evidence>
<keyword evidence="7" id="KW-0007">Acetylation</keyword>
<dbReference type="CDD" id="cd08252">
    <property type="entry name" value="AL_MDR"/>
    <property type="match status" value="1"/>
</dbReference>
<dbReference type="InterPro" id="IPR002364">
    <property type="entry name" value="Quin_OxRdtase/zeta-crystal_CS"/>
</dbReference>
<keyword evidence="5" id="KW-0521">NADP</keyword>
<dbReference type="EMBL" id="JACIDJ010000001">
    <property type="protein sequence ID" value="MBB3897207.1"/>
    <property type="molecule type" value="Genomic_DNA"/>
</dbReference>
<dbReference type="PANTHER" id="PTHR44154:SF1">
    <property type="entry name" value="QUINONE OXIDOREDUCTASE"/>
    <property type="match status" value="1"/>
</dbReference>
<comment type="caution">
    <text evidence="10">The sequence shown here is derived from an EMBL/GenBank/DDBJ whole genome shotgun (WGS) entry which is preliminary data.</text>
</comment>
<keyword evidence="8 10" id="KW-0560">Oxidoreductase</keyword>
<comment type="similarity">
    <text evidence="2 8">Belongs to the zinc-containing alcohol dehydrogenase family. Quinone oxidoreductase subfamily.</text>
</comment>
<dbReference type="InterPro" id="IPR014182">
    <property type="entry name" value="ADH_Zn_typ-1"/>
</dbReference>
<dbReference type="PROSITE" id="PS01162">
    <property type="entry name" value="QOR_ZETA_CRYSTAL"/>
    <property type="match status" value="1"/>
</dbReference>
<dbReference type="Gene3D" id="3.90.180.10">
    <property type="entry name" value="Medium-chain alcohol dehydrogenases, catalytic domain"/>
    <property type="match status" value="1"/>
</dbReference>
<organism evidence="10 11">
    <name type="scientific">Roseococcus suduntuyensis</name>
    <dbReference type="NCBI Taxonomy" id="455361"/>
    <lineage>
        <taxon>Bacteria</taxon>
        <taxon>Pseudomonadati</taxon>
        <taxon>Pseudomonadota</taxon>
        <taxon>Alphaproteobacteria</taxon>
        <taxon>Acetobacterales</taxon>
        <taxon>Roseomonadaceae</taxon>
        <taxon>Roseococcus</taxon>
    </lineage>
</organism>
<dbReference type="Proteomes" id="UP000553193">
    <property type="component" value="Unassembled WGS sequence"/>
</dbReference>
<dbReference type="SUPFAM" id="SSF50129">
    <property type="entry name" value="GroES-like"/>
    <property type="match status" value="1"/>
</dbReference>